<feature type="transmembrane region" description="Helical" evidence="7">
    <location>
        <begin position="272"/>
        <end position="289"/>
    </location>
</feature>
<dbReference type="Proteomes" id="UP000812844">
    <property type="component" value="Unassembled WGS sequence"/>
</dbReference>
<comment type="similarity">
    <text evidence="7">Belongs to the binding-protein-dependent transport system permease family.</text>
</comment>
<dbReference type="PROSITE" id="PS50928">
    <property type="entry name" value="ABC_TM1"/>
    <property type="match status" value="1"/>
</dbReference>
<accession>A0ABS6W6P8</accession>
<comment type="subcellular location">
    <subcellularLocation>
        <location evidence="1 7">Cell membrane</location>
        <topology evidence="1 7">Multi-pass membrane protein</topology>
    </subcellularLocation>
</comment>
<feature type="domain" description="ABC transmembrane type-1" evidence="8">
    <location>
        <begin position="73"/>
        <end position="286"/>
    </location>
</feature>
<keyword evidence="2 7" id="KW-0813">Transport</keyword>
<dbReference type="InterPro" id="IPR051393">
    <property type="entry name" value="ABC_transporter_permease"/>
</dbReference>
<keyword evidence="10" id="KW-1185">Reference proteome</keyword>
<evidence type="ECO:0000256" key="7">
    <source>
        <dbReference type="RuleBase" id="RU363032"/>
    </source>
</evidence>
<feature type="transmembrane region" description="Helical" evidence="7">
    <location>
        <begin position="12"/>
        <end position="33"/>
    </location>
</feature>
<evidence type="ECO:0000256" key="1">
    <source>
        <dbReference type="ARBA" id="ARBA00004651"/>
    </source>
</evidence>
<evidence type="ECO:0000256" key="6">
    <source>
        <dbReference type="ARBA" id="ARBA00023136"/>
    </source>
</evidence>
<keyword evidence="4 7" id="KW-0812">Transmembrane</keyword>
<feature type="transmembrane region" description="Helical" evidence="7">
    <location>
        <begin position="162"/>
        <end position="186"/>
    </location>
</feature>
<name>A0ABS6W6P8_9BIFI</name>
<protein>
    <submittedName>
        <fullName evidence="9">Sugar ABC transporter permease</fullName>
    </submittedName>
</protein>
<reference evidence="9 10" key="1">
    <citation type="submission" date="2021-05" db="EMBL/GenBank/DDBJ databases">
        <title>Phylogenetic classification of ten novel species belonging to the genus Bifidobacterium comprising B. colchicus sp. nov., B. abeli sp. nov., B. bicoloris sp. nov., B. guerezis sp. nov., B. rosaliae sp. nov., B. santillanensis sp. nov., B. argentati sp. nov., B. amazzoni sp. nov., B. pluviali sp. nov., and B. pinnaculum sp. nov.</title>
        <authorList>
            <person name="Lugli G.A."/>
            <person name="Ruiz Garcia L."/>
            <person name="Margolles A."/>
            <person name="Ventura M."/>
        </authorList>
    </citation>
    <scope>NUCLEOTIDE SEQUENCE [LARGE SCALE GENOMIC DNA]</scope>
    <source>
        <strain evidence="9 10">6T3</strain>
    </source>
</reference>
<feature type="transmembrane region" description="Helical" evidence="7">
    <location>
        <begin position="207"/>
        <end position="227"/>
    </location>
</feature>
<feature type="transmembrane region" description="Helical" evidence="7">
    <location>
        <begin position="110"/>
        <end position="130"/>
    </location>
</feature>
<gene>
    <name evidence="9" type="ORF">KIH73_01955</name>
</gene>
<dbReference type="EMBL" id="JAHBBD010000003">
    <property type="protein sequence ID" value="MBW3082155.1"/>
    <property type="molecule type" value="Genomic_DNA"/>
</dbReference>
<evidence type="ECO:0000259" key="8">
    <source>
        <dbReference type="PROSITE" id="PS50928"/>
    </source>
</evidence>
<evidence type="ECO:0000256" key="4">
    <source>
        <dbReference type="ARBA" id="ARBA00022692"/>
    </source>
</evidence>
<proteinExistence type="inferred from homology"/>
<comment type="caution">
    <text evidence="9">The sequence shown here is derived from an EMBL/GenBank/DDBJ whole genome shotgun (WGS) entry which is preliminary data.</text>
</comment>
<evidence type="ECO:0000313" key="10">
    <source>
        <dbReference type="Proteomes" id="UP000812844"/>
    </source>
</evidence>
<evidence type="ECO:0000256" key="3">
    <source>
        <dbReference type="ARBA" id="ARBA00022475"/>
    </source>
</evidence>
<organism evidence="9 10">
    <name type="scientific">Bifidobacterium phasiani</name>
    <dbReference type="NCBI Taxonomy" id="2834431"/>
    <lineage>
        <taxon>Bacteria</taxon>
        <taxon>Bacillati</taxon>
        <taxon>Actinomycetota</taxon>
        <taxon>Actinomycetes</taxon>
        <taxon>Bifidobacteriales</taxon>
        <taxon>Bifidobacteriaceae</taxon>
        <taxon>Bifidobacterium</taxon>
    </lineage>
</organism>
<dbReference type="PANTHER" id="PTHR30193">
    <property type="entry name" value="ABC TRANSPORTER PERMEASE PROTEIN"/>
    <property type="match status" value="1"/>
</dbReference>
<evidence type="ECO:0000313" key="9">
    <source>
        <dbReference type="EMBL" id="MBW3082155.1"/>
    </source>
</evidence>
<evidence type="ECO:0000256" key="2">
    <source>
        <dbReference type="ARBA" id="ARBA00022448"/>
    </source>
</evidence>
<feature type="transmembrane region" description="Helical" evidence="7">
    <location>
        <begin position="72"/>
        <end position="98"/>
    </location>
</feature>
<dbReference type="Pfam" id="PF00528">
    <property type="entry name" value="BPD_transp_1"/>
    <property type="match status" value="1"/>
</dbReference>
<dbReference type="RefSeq" id="WP_219080008.1">
    <property type="nucleotide sequence ID" value="NZ_JAHBBD010000003.1"/>
</dbReference>
<dbReference type="InterPro" id="IPR000515">
    <property type="entry name" value="MetI-like"/>
</dbReference>
<sequence>MNKFYKKWFFPFVIPAIVLFGIVVLVPFIIGVINSFSAWRGVYYKGGSNAFEAWVGLKNYVNAIQDEDFQHALGYTIVFTIVAVIAVNIVALAQALLINSIGHAIGLFRATFFLPNLLGGLAMGYIWLFIYENIFSKLLFGPDGLIPIDLLCNMTQDRWKNIIAMLIITVWQQSGYMMLIYTTGLANISRDYYEAAQIDGANAVQRFFYVTVPMLMPSFTIVFFMTLSGCFKMLDPNVALTNGEFDTRMLALQVMRVPADTSNNYGLAQAEAVLFFLMVAAVSVTQVVLTKRKEIEA</sequence>
<dbReference type="CDD" id="cd06261">
    <property type="entry name" value="TM_PBP2"/>
    <property type="match status" value="1"/>
</dbReference>
<keyword evidence="3" id="KW-1003">Cell membrane</keyword>
<dbReference type="PANTHER" id="PTHR30193:SF37">
    <property type="entry name" value="INNER MEMBRANE ABC TRANSPORTER PERMEASE PROTEIN YCJO"/>
    <property type="match status" value="1"/>
</dbReference>
<keyword evidence="5 7" id="KW-1133">Transmembrane helix</keyword>
<keyword evidence="6 7" id="KW-0472">Membrane</keyword>
<evidence type="ECO:0000256" key="5">
    <source>
        <dbReference type="ARBA" id="ARBA00022989"/>
    </source>
</evidence>